<proteinExistence type="predicted"/>
<organism evidence="2 3">
    <name type="scientific">Daphnia magna</name>
    <dbReference type="NCBI Taxonomy" id="35525"/>
    <lineage>
        <taxon>Eukaryota</taxon>
        <taxon>Metazoa</taxon>
        <taxon>Ecdysozoa</taxon>
        <taxon>Arthropoda</taxon>
        <taxon>Crustacea</taxon>
        <taxon>Branchiopoda</taxon>
        <taxon>Diplostraca</taxon>
        <taxon>Cladocera</taxon>
        <taxon>Anomopoda</taxon>
        <taxon>Daphniidae</taxon>
        <taxon>Daphnia</taxon>
    </lineage>
</organism>
<feature type="compositionally biased region" description="Basic and acidic residues" evidence="1">
    <location>
        <begin position="34"/>
        <end position="56"/>
    </location>
</feature>
<dbReference type="EMBL" id="JAOYFB010000001">
    <property type="protein sequence ID" value="KAK4004321.1"/>
    <property type="molecule type" value="Genomic_DNA"/>
</dbReference>
<name>A0ABQ9YUM5_9CRUS</name>
<dbReference type="Proteomes" id="UP001234178">
    <property type="component" value="Unassembled WGS sequence"/>
</dbReference>
<gene>
    <name evidence="2" type="ORF">OUZ56_006060</name>
</gene>
<comment type="caution">
    <text evidence="2">The sequence shown here is derived from an EMBL/GenBank/DDBJ whole genome shotgun (WGS) entry which is preliminary data.</text>
</comment>
<accession>A0ABQ9YUM5</accession>
<evidence type="ECO:0000313" key="2">
    <source>
        <dbReference type="EMBL" id="KAK4004321.1"/>
    </source>
</evidence>
<evidence type="ECO:0000313" key="3">
    <source>
        <dbReference type="Proteomes" id="UP001234178"/>
    </source>
</evidence>
<evidence type="ECO:0000256" key="1">
    <source>
        <dbReference type="SAM" id="MobiDB-lite"/>
    </source>
</evidence>
<feature type="region of interest" description="Disordered" evidence="1">
    <location>
        <begin position="14"/>
        <end position="61"/>
    </location>
</feature>
<keyword evidence="3" id="KW-1185">Reference proteome</keyword>
<reference evidence="2 3" key="1">
    <citation type="journal article" date="2023" name="Nucleic Acids Res.">
        <title>The hologenome of Daphnia magna reveals possible DNA methylation and microbiome-mediated evolution of the host genome.</title>
        <authorList>
            <person name="Chaturvedi A."/>
            <person name="Li X."/>
            <person name="Dhandapani V."/>
            <person name="Marshall H."/>
            <person name="Kissane S."/>
            <person name="Cuenca-Cambronero M."/>
            <person name="Asole G."/>
            <person name="Calvet F."/>
            <person name="Ruiz-Romero M."/>
            <person name="Marangio P."/>
            <person name="Guigo R."/>
            <person name="Rago D."/>
            <person name="Mirbahai L."/>
            <person name="Eastwood N."/>
            <person name="Colbourne J.K."/>
            <person name="Zhou J."/>
            <person name="Mallon E."/>
            <person name="Orsini L."/>
        </authorList>
    </citation>
    <scope>NUCLEOTIDE SEQUENCE [LARGE SCALE GENOMIC DNA]</scope>
    <source>
        <strain evidence="2">LRV0_1</strain>
    </source>
</reference>
<sequence length="101" mass="11717">MLIKYVVQTSVSCPSKTQQTLGRGSDSPPTEELLESKKGNRRADTALKRDKRRDCTRMVSRRHAQAKRLRKLFINHTPFSLRRKIPKEVQNYAGQYALFII</sequence>
<protein>
    <submittedName>
        <fullName evidence="2">Uncharacterized protein</fullName>
    </submittedName>
</protein>